<reference evidence="2" key="3">
    <citation type="submission" date="2015-04" db="UniProtKB">
        <authorList>
            <consortium name="EnsemblPlants"/>
        </authorList>
    </citation>
    <scope>IDENTIFICATION</scope>
    <source>
        <strain evidence="2">cv. Jemalong A17</strain>
    </source>
</reference>
<evidence type="ECO:0000313" key="1">
    <source>
        <dbReference type="EMBL" id="KEH26974.1"/>
    </source>
</evidence>
<evidence type="ECO:0000313" key="3">
    <source>
        <dbReference type="Proteomes" id="UP000002051"/>
    </source>
</evidence>
<proteinExistence type="predicted"/>
<dbReference type="EnsemblPlants" id="KEH26974">
    <property type="protein sequence ID" value="KEH26974"/>
    <property type="gene ID" value="MTR_6g081745"/>
</dbReference>
<keyword evidence="3" id="KW-1185">Reference proteome</keyword>
<organism evidence="1 3">
    <name type="scientific">Medicago truncatula</name>
    <name type="common">Barrel medic</name>
    <name type="synonym">Medicago tribuloides</name>
    <dbReference type="NCBI Taxonomy" id="3880"/>
    <lineage>
        <taxon>Eukaryota</taxon>
        <taxon>Viridiplantae</taxon>
        <taxon>Streptophyta</taxon>
        <taxon>Embryophyta</taxon>
        <taxon>Tracheophyta</taxon>
        <taxon>Spermatophyta</taxon>
        <taxon>Magnoliopsida</taxon>
        <taxon>eudicotyledons</taxon>
        <taxon>Gunneridae</taxon>
        <taxon>Pentapetalae</taxon>
        <taxon>rosids</taxon>
        <taxon>fabids</taxon>
        <taxon>Fabales</taxon>
        <taxon>Fabaceae</taxon>
        <taxon>Papilionoideae</taxon>
        <taxon>50 kb inversion clade</taxon>
        <taxon>NPAAA clade</taxon>
        <taxon>Hologalegina</taxon>
        <taxon>IRL clade</taxon>
        <taxon>Trifolieae</taxon>
        <taxon>Medicago</taxon>
    </lineage>
</organism>
<name>A0A072UB20_MEDTR</name>
<accession>A0A072UB20</accession>
<gene>
    <name evidence="1" type="ordered locus">MTR_6g081745</name>
</gene>
<dbReference type="AlphaFoldDB" id="A0A072UB20"/>
<reference evidence="1 3" key="1">
    <citation type="journal article" date="2011" name="Nature">
        <title>The Medicago genome provides insight into the evolution of rhizobial symbioses.</title>
        <authorList>
            <person name="Young N.D."/>
            <person name="Debelle F."/>
            <person name="Oldroyd G.E."/>
            <person name="Geurts R."/>
            <person name="Cannon S.B."/>
            <person name="Udvardi M.K."/>
            <person name="Benedito V.A."/>
            <person name="Mayer K.F."/>
            <person name="Gouzy J."/>
            <person name="Schoof H."/>
            <person name="Van de Peer Y."/>
            <person name="Proost S."/>
            <person name="Cook D.R."/>
            <person name="Meyers B.C."/>
            <person name="Spannagl M."/>
            <person name="Cheung F."/>
            <person name="De Mita S."/>
            <person name="Krishnakumar V."/>
            <person name="Gundlach H."/>
            <person name="Zhou S."/>
            <person name="Mudge J."/>
            <person name="Bharti A.K."/>
            <person name="Murray J.D."/>
            <person name="Naoumkina M.A."/>
            <person name="Rosen B."/>
            <person name="Silverstein K.A."/>
            <person name="Tang H."/>
            <person name="Rombauts S."/>
            <person name="Zhao P.X."/>
            <person name="Zhou P."/>
            <person name="Barbe V."/>
            <person name="Bardou P."/>
            <person name="Bechner M."/>
            <person name="Bellec A."/>
            <person name="Berger A."/>
            <person name="Berges H."/>
            <person name="Bidwell S."/>
            <person name="Bisseling T."/>
            <person name="Choisne N."/>
            <person name="Couloux A."/>
            <person name="Denny R."/>
            <person name="Deshpande S."/>
            <person name="Dai X."/>
            <person name="Doyle J.J."/>
            <person name="Dudez A.M."/>
            <person name="Farmer A.D."/>
            <person name="Fouteau S."/>
            <person name="Franken C."/>
            <person name="Gibelin C."/>
            <person name="Gish J."/>
            <person name="Goldstein S."/>
            <person name="Gonzalez A.J."/>
            <person name="Green P.J."/>
            <person name="Hallab A."/>
            <person name="Hartog M."/>
            <person name="Hua A."/>
            <person name="Humphray S.J."/>
            <person name="Jeong D.H."/>
            <person name="Jing Y."/>
            <person name="Jocker A."/>
            <person name="Kenton S.M."/>
            <person name="Kim D.J."/>
            <person name="Klee K."/>
            <person name="Lai H."/>
            <person name="Lang C."/>
            <person name="Lin S."/>
            <person name="Macmil S.L."/>
            <person name="Magdelenat G."/>
            <person name="Matthews L."/>
            <person name="McCorrison J."/>
            <person name="Monaghan E.L."/>
            <person name="Mun J.H."/>
            <person name="Najar F.Z."/>
            <person name="Nicholson C."/>
            <person name="Noirot C."/>
            <person name="O'Bleness M."/>
            <person name="Paule C.R."/>
            <person name="Poulain J."/>
            <person name="Prion F."/>
            <person name="Qin B."/>
            <person name="Qu C."/>
            <person name="Retzel E.F."/>
            <person name="Riddle C."/>
            <person name="Sallet E."/>
            <person name="Samain S."/>
            <person name="Samson N."/>
            <person name="Sanders I."/>
            <person name="Saurat O."/>
            <person name="Scarpelli C."/>
            <person name="Schiex T."/>
            <person name="Segurens B."/>
            <person name="Severin A.J."/>
            <person name="Sherrier D.J."/>
            <person name="Shi R."/>
            <person name="Sims S."/>
            <person name="Singer S.R."/>
            <person name="Sinharoy S."/>
            <person name="Sterck L."/>
            <person name="Viollet A."/>
            <person name="Wang B.B."/>
            <person name="Wang K."/>
            <person name="Wang M."/>
            <person name="Wang X."/>
            <person name="Warfsmann J."/>
            <person name="Weissenbach J."/>
            <person name="White D.D."/>
            <person name="White J.D."/>
            <person name="Wiley G.B."/>
            <person name="Wincker P."/>
            <person name="Xing Y."/>
            <person name="Yang L."/>
            <person name="Yao Z."/>
            <person name="Ying F."/>
            <person name="Zhai J."/>
            <person name="Zhou L."/>
            <person name="Zuber A."/>
            <person name="Denarie J."/>
            <person name="Dixon R.A."/>
            <person name="May G.D."/>
            <person name="Schwartz D.C."/>
            <person name="Rogers J."/>
            <person name="Quetier F."/>
            <person name="Town C.D."/>
            <person name="Roe B.A."/>
        </authorList>
    </citation>
    <scope>NUCLEOTIDE SEQUENCE [LARGE SCALE GENOMIC DNA]</scope>
    <source>
        <strain evidence="1">A17</strain>
        <strain evidence="2 3">cv. Jemalong A17</strain>
    </source>
</reference>
<dbReference type="HOGENOM" id="CLU_2853121_0_0_1"/>
<reference evidence="1 3" key="2">
    <citation type="journal article" date="2014" name="BMC Genomics">
        <title>An improved genome release (version Mt4.0) for the model legume Medicago truncatula.</title>
        <authorList>
            <person name="Tang H."/>
            <person name="Krishnakumar V."/>
            <person name="Bidwell S."/>
            <person name="Rosen B."/>
            <person name="Chan A."/>
            <person name="Zhou S."/>
            <person name="Gentzbittel L."/>
            <person name="Childs K.L."/>
            <person name="Yandell M."/>
            <person name="Gundlach H."/>
            <person name="Mayer K.F."/>
            <person name="Schwartz D.C."/>
            <person name="Town C.D."/>
        </authorList>
    </citation>
    <scope>GENOME REANNOTATION</scope>
    <source>
        <strain evidence="1">A17</strain>
        <strain evidence="2 3">cv. Jemalong A17</strain>
    </source>
</reference>
<evidence type="ECO:0000313" key="2">
    <source>
        <dbReference type="EnsemblPlants" id="KEH26974"/>
    </source>
</evidence>
<protein>
    <submittedName>
        <fullName evidence="1 2">Uncharacterized protein</fullName>
    </submittedName>
</protein>
<sequence>MALLSYAKRGLPFCMSNAVAKTKAAEDTKRSILPYSFLSLSPSLAVTPSTPFPSPLQFPMLEVRL</sequence>
<dbReference type="EMBL" id="CM001222">
    <property type="protein sequence ID" value="KEH26974.1"/>
    <property type="molecule type" value="Genomic_DNA"/>
</dbReference>
<dbReference type="Proteomes" id="UP000002051">
    <property type="component" value="Chromosome 6"/>
</dbReference>